<organism evidence="11">
    <name type="scientific">Phallusia mammillata</name>
    <dbReference type="NCBI Taxonomy" id="59560"/>
    <lineage>
        <taxon>Eukaryota</taxon>
        <taxon>Metazoa</taxon>
        <taxon>Chordata</taxon>
        <taxon>Tunicata</taxon>
        <taxon>Ascidiacea</taxon>
        <taxon>Phlebobranchia</taxon>
        <taxon>Ascidiidae</taxon>
        <taxon>Phallusia</taxon>
    </lineage>
</organism>
<dbReference type="SMART" id="SM00060">
    <property type="entry name" value="FN3"/>
    <property type="match status" value="4"/>
</dbReference>
<dbReference type="InterPro" id="IPR018097">
    <property type="entry name" value="EGF_Ca-bd_CS"/>
</dbReference>
<dbReference type="SMART" id="SM00179">
    <property type="entry name" value="EGF_CA"/>
    <property type="match status" value="5"/>
</dbReference>
<dbReference type="PROSITE" id="PS00022">
    <property type="entry name" value="EGF_1"/>
    <property type="match status" value="1"/>
</dbReference>
<keyword evidence="4 5" id="KW-1015">Disulfide bond</keyword>
<feature type="domain" description="EGF-like" evidence="9">
    <location>
        <begin position="1493"/>
        <end position="1530"/>
    </location>
</feature>
<dbReference type="InterPro" id="IPR049883">
    <property type="entry name" value="NOTCH1_EGF-like"/>
</dbReference>
<dbReference type="PROSITE" id="PS00010">
    <property type="entry name" value="ASX_HYDROXYL"/>
    <property type="match status" value="2"/>
</dbReference>
<feature type="region of interest" description="Disordered" evidence="6">
    <location>
        <begin position="1625"/>
        <end position="1705"/>
    </location>
</feature>
<dbReference type="GO" id="GO:0005509">
    <property type="term" value="F:calcium ion binding"/>
    <property type="evidence" value="ECO:0007669"/>
    <property type="project" value="InterPro"/>
</dbReference>
<feature type="domain" description="EGF-like" evidence="9">
    <location>
        <begin position="1162"/>
        <end position="1198"/>
    </location>
</feature>
<reference evidence="11" key="1">
    <citation type="submission" date="2020-04" db="EMBL/GenBank/DDBJ databases">
        <authorList>
            <person name="Neveu A P."/>
        </authorList>
    </citation>
    <scope>NUCLEOTIDE SEQUENCE</scope>
    <source>
        <tissue evidence="11">Whole embryo</tissue>
    </source>
</reference>
<dbReference type="Pfam" id="PF07645">
    <property type="entry name" value="EGF_CA"/>
    <property type="match status" value="5"/>
</dbReference>
<comment type="caution">
    <text evidence="5">Lacks conserved residue(s) required for the propagation of feature annotation.</text>
</comment>
<feature type="domain" description="Fibronectin type-III" evidence="10">
    <location>
        <begin position="660"/>
        <end position="764"/>
    </location>
</feature>
<feature type="compositionally biased region" description="Polar residues" evidence="6">
    <location>
        <begin position="929"/>
        <end position="943"/>
    </location>
</feature>
<dbReference type="PROSITE" id="PS50026">
    <property type="entry name" value="EGF_3"/>
    <property type="match status" value="3"/>
</dbReference>
<keyword evidence="1 5" id="KW-0245">EGF-like domain</keyword>
<feature type="disulfide bond" evidence="5">
    <location>
        <begin position="1501"/>
        <end position="1518"/>
    </location>
</feature>
<evidence type="ECO:0000256" key="1">
    <source>
        <dbReference type="ARBA" id="ARBA00022536"/>
    </source>
</evidence>
<evidence type="ECO:0000256" key="2">
    <source>
        <dbReference type="ARBA" id="ARBA00022729"/>
    </source>
</evidence>
<dbReference type="CDD" id="cd00054">
    <property type="entry name" value="EGF_CA"/>
    <property type="match status" value="5"/>
</dbReference>
<dbReference type="InterPro" id="IPR036116">
    <property type="entry name" value="FN3_sf"/>
</dbReference>
<evidence type="ECO:0000259" key="9">
    <source>
        <dbReference type="PROSITE" id="PS50026"/>
    </source>
</evidence>
<dbReference type="SUPFAM" id="SSF57184">
    <property type="entry name" value="Growth factor receptor domain"/>
    <property type="match status" value="2"/>
</dbReference>
<dbReference type="Gene3D" id="2.60.40.10">
    <property type="entry name" value="Immunoglobulins"/>
    <property type="match status" value="4"/>
</dbReference>
<evidence type="ECO:0000256" key="7">
    <source>
        <dbReference type="SAM" id="Phobius"/>
    </source>
</evidence>
<evidence type="ECO:0000313" key="11">
    <source>
        <dbReference type="EMBL" id="CAB3262695.1"/>
    </source>
</evidence>
<dbReference type="SUPFAM" id="SSF49265">
    <property type="entry name" value="Fibronectin type III"/>
    <property type="match status" value="3"/>
</dbReference>
<keyword evidence="7" id="KW-0472">Membrane</keyword>
<dbReference type="FunFam" id="2.10.25.10:FF:000038">
    <property type="entry name" value="Fibrillin 2"/>
    <property type="match status" value="2"/>
</dbReference>
<dbReference type="InterPro" id="IPR001881">
    <property type="entry name" value="EGF-like_Ca-bd_dom"/>
</dbReference>
<evidence type="ECO:0000256" key="3">
    <source>
        <dbReference type="ARBA" id="ARBA00022737"/>
    </source>
</evidence>
<feature type="signal peptide" evidence="8">
    <location>
        <begin position="1"/>
        <end position="21"/>
    </location>
</feature>
<proteinExistence type="evidence at transcript level"/>
<dbReference type="CDD" id="cd00063">
    <property type="entry name" value="FN3"/>
    <property type="match status" value="4"/>
</dbReference>
<dbReference type="InterPro" id="IPR003961">
    <property type="entry name" value="FN3_dom"/>
</dbReference>
<feature type="transmembrane region" description="Helical" evidence="7">
    <location>
        <begin position="1542"/>
        <end position="1566"/>
    </location>
</feature>
<keyword evidence="7" id="KW-1133">Transmembrane helix</keyword>
<gene>
    <name evidence="11" type="primary">LOC100181918</name>
</gene>
<dbReference type="InterPro" id="IPR000742">
    <property type="entry name" value="EGF"/>
</dbReference>
<dbReference type="PANTHER" id="PTHR24039">
    <property type="entry name" value="FIBRILLIN-RELATED"/>
    <property type="match status" value="1"/>
</dbReference>
<feature type="domain" description="Fibronectin type-III" evidence="10">
    <location>
        <begin position="166"/>
        <end position="263"/>
    </location>
</feature>
<evidence type="ECO:0000256" key="8">
    <source>
        <dbReference type="SAM" id="SignalP"/>
    </source>
</evidence>
<evidence type="ECO:0000256" key="4">
    <source>
        <dbReference type="ARBA" id="ARBA00023157"/>
    </source>
</evidence>
<keyword evidence="2 8" id="KW-0732">Signal</keyword>
<feature type="compositionally biased region" description="Low complexity" evidence="6">
    <location>
        <begin position="1681"/>
        <end position="1698"/>
    </location>
</feature>
<dbReference type="EMBL" id="LR786833">
    <property type="protein sequence ID" value="CAB3262695.1"/>
    <property type="molecule type" value="mRNA"/>
</dbReference>
<feature type="region of interest" description="Disordered" evidence="6">
    <location>
        <begin position="929"/>
        <end position="951"/>
    </location>
</feature>
<feature type="domain" description="EGF-like" evidence="9">
    <location>
        <begin position="871"/>
        <end position="908"/>
    </location>
</feature>
<dbReference type="PROSITE" id="PS50853">
    <property type="entry name" value="FN3"/>
    <property type="match status" value="4"/>
</dbReference>
<dbReference type="SMART" id="SM00181">
    <property type="entry name" value="EGF"/>
    <property type="match status" value="6"/>
</dbReference>
<dbReference type="PANTHER" id="PTHR24039:SF53">
    <property type="entry name" value="EGF-LIKE DOMAIN-CONTAINING PROTEIN"/>
    <property type="match status" value="1"/>
</dbReference>
<evidence type="ECO:0000259" key="10">
    <source>
        <dbReference type="PROSITE" id="PS50853"/>
    </source>
</evidence>
<dbReference type="InterPro" id="IPR000152">
    <property type="entry name" value="EGF-type_Asp/Asn_hydroxyl_site"/>
</dbReference>
<dbReference type="SUPFAM" id="SSF57196">
    <property type="entry name" value="EGF/Laminin"/>
    <property type="match status" value="1"/>
</dbReference>
<evidence type="ECO:0000256" key="6">
    <source>
        <dbReference type="SAM" id="MobiDB-lite"/>
    </source>
</evidence>
<keyword evidence="7" id="KW-0812">Transmembrane</keyword>
<feature type="compositionally biased region" description="Polar residues" evidence="6">
    <location>
        <begin position="1669"/>
        <end position="1680"/>
    </location>
</feature>
<feature type="domain" description="Fibronectin type-III" evidence="10">
    <location>
        <begin position="946"/>
        <end position="1049"/>
    </location>
</feature>
<dbReference type="PROSITE" id="PS01187">
    <property type="entry name" value="EGF_CA"/>
    <property type="match status" value="3"/>
</dbReference>
<feature type="domain" description="Fibronectin type-III" evidence="10">
    <location>
        <begin position="401"/>
        <end position="497"/>
    </location>
</feature>
<dbReference type="Pfam" id="PF00041">
    <property type="entry name" value="fn3"/>
    <property type="match status" value="2"/>
</dbReference>
<dbReference type="InterPro" id="IPR009030">
    <property type="entry name" value="Growth_fac_rcpt_cys_sf"/>
</dbReference>
<feature type="chain" id="PRO_5026257134" evidence="8">
    <location>
        <begin position="22"/>
        <end position="1705"/>
    </location>
</feature>
<feature type="disulfide bond" evidence="5">
    <location>
        <begin position="1520"/>
        <end position="1529"/>
    </location>
</feature>
<keyword evidence="3" id="KW-0677">Repeat</keyword>
<accession>A0A6F9DIG4</accession>
<evidence type="ECO:0000256" key="5">
    <source>
        <dbReference type="PROSITE-ProRule" id="PRU00076"/>
    </source>
</evidence>
<dbReference type="Gene3D" id="2.10.25.10">
    <property type="entry name" value="Laminin"/>
    <property type="match status" value="6"/>
</dbReference>
<name>A0A6F9DIG4_9ASCI</name>
<protein>
    <submittedName>
        <fullName evidence="11">Uncharacterized protein LOC100181918</fullName>
    </submittedName>
</protein>
<sequence>MFRRIWIRACLLVFVIGFGSSFRISNFACKVKENSIQVTWSAIVQSGVDLNKTLSHYVISWYDLDSVTSPQYEGEDSNGKSVRHRLSGKLNGSNYEDYGNIIDNIQENVDYRVLKNTRSSYVIKELRHVRYFNVALRVIPRNNVTVDDAKWMMTCMEETGEGVPPPPLNLTAQAMSKSRVKLEWKMPRNINSRFIPRYFVQHSPINRPDRRIVNTTSKGSIPRSYVTGLSSHYIYKFRVAAVNSKHTGVFSEWVQIPLDVKRVVMSLIVVRKSDQIKFEGSLNKILPLSYLGHEKINSTEIRNGNLKIYYNLDFDVNSNISSSKVKTSFEWKWVKELTSYTKRIKVYERNACREDDVKCHAKATCTNMHGTYKCKCPDEMIDTGITGYRFPGLQCKLNTGPPASVSVEVVTPNVVRINIRRPAKIEGNLLNYQVEGRSLSDLDEENILIDVNGKTFSMSEDVGDLIPNSVYEFRARAVTSVKEGAWSPWKRVTTVCYTFEMIFAFTLDEGIDDYQAIRNEAHEKINKYVATKTRPIRVVTVTHHNVTASNFIGDGSVRVQSVIHTKPPAARMDGNDVMLNLQNSLESLFRTGFDTKLGILDSQSVIVTDINECGTKREDCYGNRCINLPGTFTCRCPHGNIDVSADYTLLRGRKCLRFDAPTSFSVSLNDPRTILLSWKLPPDMRKKQLNFWFYVQWRRKGSSASLQSRKVVMDGKNFTSEDFVMTYKVRKLQMNVIYECRVASANNHDNGTFTTWKSVKTSNFIYVAKLNLTGIVYHGELSNSNHPRAVKTAGMVRKLMDRILVNHLQSYMATGKVDFIPGVEDRTFGIANLFFDSKSRVEPQQISHTFKHSTVFEDELRLDTAAIGITDFNECNTTWEDCSAHAQCVNEAPGYKCVCKADYIDRSEHNKLPPGRVCLTEAELTTTPVQTKPTRATFSTRSTPKPPPPLPGVKIYGDAIGPNQLRLTWKRLLPLSGGTEENLNYVFQYRIKGLVEWSKVTAEGFLSHLNIANLRRNILYQVRVAEQWKGKPQVHTSYSFPIQVRTTPKSFRLYLHLPTLAPPGLTSPTTPKQAENAKGIVSDYVQRIFTSDEVLLKHAAVRFGSVGEVGLQPHPGTGSIAFMMIYFTIRSTAVVRFLEKAYKSGEGKENLNWPIHLWKLEDVNECTSPEWNDCSLHADCRNTNGSYECSCKRGFLDGGMLYNFLRGRHCVSLEQTTRTSQGTLPNNIQTLTSTTRRSSTMTEILRSNKPPVLSTSTSRDLKPQTTKQVTVTSQSKQCPRGQRKVNSICRGALEFSGEVVVMEISGVNITHVDAKGESPAKRKIRTALNHVFTSSLGKKKFLDTRVDTLMVRNNLRVAFSLFLELPNNGLRVKRQLFSFDVNDLLKPGPAKTTKLTEIEKTINSRSLRADFKDYLDKLSPLGVVTPKPGSLNSVTFDPKSAVIRDIDECQSLAKMTDCDVKLADCDNSEGSFTCQCKEYTTDLKPERPGRICKRQCETNPCFNDANCLPLKEVGQPFCECTDEYQGEFCTAKKSEASNDNTLMISLLAVAGALFIVLLCLVATCCAHRRNKRIKLQKRNGESIYNHHTLPEEVQQQQPVQTIQPNPRRPYLAKTQVIKRHVIPDDVTHGEAPPHIPTRTTSLKPRPAPRHQSLTAVVRPHARLPYGATNARTASYENTVATSKRTTSQLSSKSSSSFDSDYEEEN</sequence>
<dbReference type="InterPro" id="IPR013783">
    <property type="entry name" value="Ig-like_fold"/>
</dbReference>